<name>A0ABY4QR30_9MYCO</name>
<sequence>MYGLLNGNADLIPAADLFGSTHEIATALATGTDVGAATTFFDAGLADLAGFFDLGAL</sequence>
<organism evidence="1 2">
    <name type="scientific">Candidatus Mycobacterium methanotrophicum</name>
    <dbReference type="NCBI Taxonomy" id="2943498"/>
    <lineage>
        <taxon>Bacteria</taxon>
        <taxon>Bacillati</taxon>
        <taxon>Actinomycetota</taxon>
        <taxon>Actinomycetes</taxon>
        <taxon>Mycobacteriales</taxon>
        <taxon>Mycobacteriaceae</taxon>
        <taxon>Mycobacterium</taxon>
    </lineage>
</organism>
<keyword evidence="2" id="KW-1185">Reference proteome</keyword>
<gene>
    <name evidence="1" type="ORF">M5I08_11445</name>
</gene>
<protein>
    <recommendedName>
        <fullName evidence="3">PE domain-containing protein</fullName>
    </recommendedName>
</protein>
<evidence type="ECO:0000313" key="2">
    <source>
        <dbReference type="Proteomes" id="UP001056610"/>
    </source>
</evidence>
<proteinExistence type="predicted"/>
<accession>A0ABY4QR30</accession>
<evidence type="ECO:0008006" key="3">
    <source>
        <dbReference type="Google" id="ProtNLM"/>
    </source>
</evidence>
<dbReference type="EMBL" id="CP097320">
    <property type="protein sequence ID" value="UQX12727.1"/>
    <property type="molecule type" value="Genomic_DNA"/>
</dbReference>
<evidence type="ECO:0000313" key="1">
    <source>
        <dbReference type="EMBL" id="UQX12727.1"/>
    </source>
</evidence>
<dbReference type="Proteomes" id="UP001056610">
    <property type="component" value="Chromosome"/>
</dbReference>
<dbReference type="RefSeq" id="WP_219065766.1">
    <property type="nucleotide sequence ID" value="NZ_CAJUXY010000003.1"/>
</dbReference>
<reference evidence="1" key="1">
    <citation type="submission" date="2022-05" db="EMBL/GenBank/DDBJ databases">
        <title>A methanotrophic Mycobacterium dominates a cave microbial ecosystem.</title>
        <authorList>
            <person name="Van Spanning R.J.M."/>
            <person name="Guan Q."/>
            <person name="Melkonian C."/>
            <person name="Gallant J."/>
            <person name="Polerecky L."/>
            <person name="Flot J.-F."/>
            <person name="Brandt B.W."/>
            <person name="Braster M."/>
            <person name="Iturbe Espinoza P."/>
            <person name="Aerts J."/>
            <person name="Meima-Franke M."/>
            <person name="Piersma S.R."/>
            <person name="Bunduc C."/>
            <person name="Ummels R."/>
            <person name="Pain A."/>
            <person name="Fleming E.J."/>
            <person name="van der Wel N."/>
            <person name="Gherman V.D."/>
            <person name="Sarbu S.M."/>
            <person name="Bodelier P.L.E."/>
            <person name="Bitter W."/>
        </authorList>
    </citation>
    <scope>NUCLEOTIDE SEQUENCE</scope>
    <source>
        <strain evidence="1">Sulfur Cave</strain>
    </source>
</reference>